<keyword evidence="2" id="KW-1185">Reference proteome</keyword>
<dbReference type="EMBL" id="VUOC01000002">
    <property type="protein sequence ID" value="KAA2243812.1"/>
    <property type="molecule type" value="Genomic_DNA"/>
</dbReference>
<reference evidence="1 2" key="1">
    <citation type="submission" date="2019-09" db="EMBL/GenBank/DDBJ databases">
        <title>Chitinophaga ginsengihumi sp. nov., isolated from soil of ginseng rhizosphere.</title>
        <authorList>
            <person name="Lee J."/>
        </authorList>
    </citation>
    <scope>NUCLEOTIDE SEQUENCE [LARGE SCALE GENOMIC DNA]</scope>
    <source>
        <strain evidence="1 2">BN140078</strain>
    </source>
</reference>
<reference evidence="1 2" key="2">
    <citation type="submission" date="2019-09" db="EMBL/GenBank/DDBJ databases">
        <authorList>
            <person name="Jin C."/>
        </authorList>
    </citation>
    <scope>NUCLEOTIDE SEQUENCE [LARGE SCALE GENOMIC DNA]</scope>
    <source>
        <strain evidence="1 2">BN140078</strain>
    </source>
</reference>
<accession>A0A5B2VZQ2</accession>
<evidence type="ECO:0000313" key="1">
    <source>
        <dbReference type="EMBL" id="KAA2243812.1"/>
    </source>
</evidence>
<dbReference type="RefSeq" id="WP_149838687.1">
    <property type="nucleotide sequence ID" value="NZ_VUOC01000002.1"/>
</dbReference>
<organism evidence="1 2">
    <name type="scientific">Chitinophaga agrisoli</name>
    <dbReference type="NCBI Taxonomy" id="2607653"/>
    <lineage>
        <taxon>Bacteria</taxon>
        <taxon>Pseudomonadati</taxon>
        <taxon>Bacteroidota</taxon>
        <taxon>Chitinophagia</taxon>
        <taxon>Chitinophagales</taxon>
        <taxon>Chitinophagaceae</taxon>
        <taxon>Chitinophaga</taxon>
    </lineage>
</organism>
<dbReference type="Proteomes" id="UP000324611">
    <property type="component" value="Unassembled WGS sequence"/>
</dbReference>
<comment type="caution">
    <text evidence="1">The sequence shown here is derived from an EMBL/GenBank/DDBJ whole genome shotgun (WGS) entry which is preliminary data.</text>
</comment>
<sequence length="273" mass="29911">MAKQTGVIKFTGKLGNLIGYRRNGKHCLRTMPETVRQTVATRQAAARFGVASRKGKLIRRAIVPRLDIRCNGTLVNRLNRALILTCKNNMQTLEGFRFNPHTGLDKLIPQLPVYTSAGILHLPAQELPKPGTATHLEFCAIAVRINFTERRVVHVEEATTLIDLRTPFTGLDLPISAPGKGALLLVLQVRACTAHNGIIQASGDRRQVAADIITVITPAAVQKWEGKVKTRKQHTPVYKPGNSMTGYKHTLKQALPASITGATPAPVFKLQLE</sequence>
<proteinExistence type="predicted"/>
<name>A0A5B2VZQ2_9BACT</name>
<gene>
    <name evidence="1" type="ORF">F0L74_15160</name>
</gene>
<dbReference type="AlphaFoldDB" id="A0A5B2VZQ2"/>
<protein>
    <submittedName>
        <fullName evidence="1">Uncharacterized protein</fullName>
    </submittedName>
</protein>
<evidence type="ECO:0000313" key="2">
    <source>
        <dbReference type="Proteomes" id="UP000324611"/>
    </source>
</evidence>